<organism evidence="5 6">
    <name type="scientific">Dyadobacter subterraneus</name>
    <dbReference type="NCBI Taxonomy" id="2773304"/>
    <lineage>
        <taxon>Bacteria</taxon>
        <taxon>Pseudomonadati</taxon>
        <taxon>Bacteroidota</taxon>
        <taxon>Cytophagia</taxon>
        <taxon>Cytophagales</taxon>
        <taxon>Spirosomataceae</taxon>
        <taxon>Dyadobacter</taxon>
    </lineage>
</organism>
<keyword evidence="1" id="KW-0805">Transcription regulation</keyword>
<dbReference type="EMBL" id="JACYGY010000001">
    <property type="protein sequence ID" value="MBE9463495.1"/>
    <property type="molecule type" value="Genomic_DNA"/>
</dbReference>
<keyword evidence="3" id="KW-0804">Transcription</keyword>
<name>A0ABR9WDJ7_9BACT</name>
<dbReference type="PANTHER" id="PTHR38445:SF10">
    <property type="entry name" value="GNTR-FAMILY TRANSCRIPTIONAL REGULATOR"/>
    <property type="match status" value="1"/>
</dbReference>
<evidence type="ECO:0000259" key="4">
    <source>
        <dbReference type="PROSITE" id="PS50949"/>
    </source>
</evidence>
<dbReference type="RefSeq" id="WP_194121623.1">
    <property type="nucleotide sequence ID" value="NZ_JACYGY010000001.1"/>
</dbReference>
<dbReference type="PROSITE" id="PS50949">
    <property type="entry name" value="HTH_GNTR"/>
    <property type="match status" value="1"/>
</dbReference>
<feature type="domain" description="HTH gntR-type" evidence="4">
    <location>
        <begin position="24"/>
        <end position="92"/>
    </location>
</feature>
<dbReference type="Proteomes" id="UP000634134">
    <property type="component" value="Unassembled WGS sequence"/>
</dbReference>
<dbReference type="PANTHER" id="PTHR38445">
    <property type="entry name" value="HTH-TYPE TRANSCRIPTIONAL REPRESSOR YTRA"/>
    <property type="match status" value="1"/>
</dbReference>
<dbReference type="Gene3D" id="1.10.10.10">
    <property type="entry name" value="Winged helix-like DNA-binding domain superfamily/Winged helix DNA-binding domain"/>
    <property type="match status" value="1"/>
</dbReference>
<accession>A0ABR9WDJ7</accession>
<dbReference type="PRINTS" id="PR00035">
    <property type="entry name" value="HTHGNTR"/>
</dbReference>
<keyword evidence="6" id="KW-1185">Reference proteome</keyword>
<gene>
    <name evidence="5" type="ORF">IEE83_16530</name>
</gene>
<keyword evidence="2" id="KW-0238">DNA-binding</keyword>
<dbReference type="SMART" id="SM00345">
    <property type="entry name" value="HTH_GNTR"/>
    <property type="match status" value="1"/>
</dbReference>
<dbReference type="InterPro" id="IPR000524">
    <property type="entry name" value="Tscrpt_reg_HTH_GntR"/>
</dbReference>
<dbReference type="Pfam" id="PF00392">
    <property type="entry name" value="GntR"/>
    <property type="match status" value="1"/>
</dbReference>
<dbReference type="SUPFAM" id="SSF46785">
    <property type="entry name" value="Winged helix' DNA-binding domain"/>
    <property type="match status" value="1"/>
</dbReference>
<dbReference type="InterPro" id="IPR036390">
    <property type="entry name" value="WH_DNA-bd_sf"/>
</dbReference>
<dbReference type="CDD" id="cd07377">
    <property type="entry name" value="WHTH_GntR"/>
    <property type="match status" value="1"/>
</dbReference>
<evidence type="ECO:0000256" key="1">
    <source>
        <dbReference type="ARBA" id="ARBA00023015"/>
    </source>
</evidence>
<sequence>MSQTNKNINTWFMDVFSIEKTSPTPTYQQLVNVVSSAVKENILKQGDRLPSINQLSAHYQVSRATIEKALENLKKRGIVQSAPYKGFFVAENLRLEKHKILLLFNNQGSVNDLIYKSFLRRVGSNVQVDCLVYNNNAGLFNHMAKMKSCDTDFVVIPQIADDFENLFNNIMNLPGEKLSMLEKYVEKLSG</sequence>
<evidence type="ECO:0000313" key="5">
    <source>
        <dbReference type="EMBL" id="MBE9463495.1"/>
    </source>
</evidence>
<dbReference type="InterPro" id="IPR036388">
    <property type="entry name" value="WH-like_DNA-bd_sf"/>
</dbReference>
<evidence type="ECO:0000313" key="6">
    <source>
        <dbReference type="Proteomes" id="UP000634134"/>
    </source>
</evidence>
<comment type="caution">
    <text evidence="5">The sequence shown here is derived from an EMBL/GenBank/DDBJ whole genome shotgun (WGS) entry which is preliminary data.</text>
</comment>
<reference evidence="6" key="1">
    <citation type="submission" date="2023-07" db="EMBL/GenBank/DDBJ databases">
        <title>Dyadobacter sp. nov 'subterranea' isolated from contaminted grondwater.</title>
        <authorList>
            <person name="Szabo I."/>
            <person name="Al-Omari J."/>
            <person name="Szerdahelyi S.G."/>
            <person name="Rado J."/>
        </authorList>
    </citation>
    <scope>NUCLEOTIDE SEQUENCE [LARGE SCALE GENOMIC DNA]</scope>
    <source>
        <strain evidence="6">UP-52</strain>
    </source>
</reference>
<evidence type="ECO:0000256" key="3">
    <source>
        <dbReference type="ARBA" id="ARBA00023163"/>
    </source>
</evidence>
<proteinExistence type="predicted"/>
<evidence type="ECO:0000256" key="2">
    <source>
        <dbReference type="ARBA" id="ARBA00023125"/>
    </source>
</evidence>
<protein>
    <submittedName>
        <fullName evidence="5">Winged helix-turn-helix transcriptional regulator</fullName>
    </submittedName>
</protein>